<evidence type="ECO:0000313" key="2">
    <source>
        <dbReference type="EMBL" id="KAG0289167.1"/>
    </source>
</evidence>
<reference evidence="2 3" key="1">
    <citation type="journal article" date="2020" name="Fungal Divers.">
        <title>Resolving the Mortierellaceae phylogeny through synthesis of multi-gene phylogenetics and phylogenomics.</title>
        <authorList>
            <person name="Vandepol N."/>
            <person name="Liber J."/>
            <person name="Desiro A."/>
            <person name="Na H."/>
            <person name="Kennedy M."/>
            <person name="Barry K."/>
            <person name="Grigoriev I.V."/>
            <person name="Miller A.N."/>
            <person name="O'Donnell K."/>
            <person name="Stajich J.E."/>
            <person name="Bonito G."/>
        </authorList>
    </citation>
    <scope>NUCLEOTIDE SEQUENCE [LARGE SCALE GENOMIC DNA]</scope>
    <source>
        <strain evidence="2 3">AD045</strain>
    </source>
</reference>
<feature type="compositionally biased region" description="Polar residues" evidence="1">
    <location>
        <begin position="159"/>
        <end position="169"/>
    </location>
</feature>
<feature type="region of interest" description="Disordered" evidence="1">
    <location>
        <begin position="134"/>
        <end position="213"/>
    </location>
</feature>
<dbReference type="EMBL" id="JAAAIM010000363">
    <property type="protein sequence ID" value="KAG0289167.1"/>
    <property type="molecule type" value="Genomic_DNA"/>
</dbReference>
<feature type="compositionally biased region" description="Basic and acidic residues" evidence="1">
    <location>
        <begin position="14"/>
        <end position="33"/>
    </location>
</feature>
<feature type="region of interest" description="Disordered" evidence="1">
    <location>
        <begin position="1"/>
        <end position="46"/>
    </location>
</feature>
<feature type="compositionally biased region" description="Low complexity" evidence="1">
    <location>
        <begin position="138"/>
        <end position="158"/>
    </location>
</feature>
<evidence type="ECO:0000256" key="1">
    <source>
        <dbReference type="SAM" id="MobiDB-lite"/>
    </source>
</evidence>
<proteinExistence type="predicted"/>
<name>A0ABQ7K209_9FUNG</name>
<comment type="caution">
    <text evidence="2">The sequence shown here is derived from an EMBL/GenBank/DDBJ whole genome shotgun (WGS) entry which is preliminary data.</text>
</comment>
<sequence length="213" mass="23297">MLGQQRHQYQHQHQQFDQKPSDRWSSDREERDPGFNIMSPTGRNRPFKGIHMPRNGPWDGPQAAIGNTTSNGWSSGEGIFGVHAPQSVDGVSYVYNKVHKEGMLALICRGVALKPIQAHGPAGQTPFPTLIAMHGYFPQGTQPPAQHQQHPSHPTAQSNGGSKRSSNGAQQQQLQHQMPYPSPPAQINEDNKGLDFWKAASSKTATPAIGSVN</sequence>
<keyword evidence="3" id="KW-1185">Reference proteome</keyword>
<accession>A0ABQ7K209</accession>
<feature type="compositionally biased region" description="Low complexity" evidence="1">
    <location>
        <begin position="1"/>
        <end position="13"/>
    </location>
</feature>
<organism evidence="2 3">
    <name type="scientific">Linnemannia gamsii</name>
    <dbReference type="NCBI Taxonomy" id="64522"/>
    <lineage>
        <taxon>Eukaryota</taxon>
        <taxon>Fungi</taxon>
        <taxon>Fungi incertae sedis</taxon>
        <taxon>Mucoromycota</taxon>
        <taxon>Mortierellomycotina</taxon>
        <taxon>Mortierellomycetes</taxon>
        <taxon>Mortierellales</taxon>
        <taxon>Mortierellaceae</taxon>
        <taxon>Linnemannia</taxon>
    </lineage>
</organism>
<gene>
    <name evidence="2" type="ORF">BGZ96_007206</name>
</gene>
<dbReference type="Proteomes" id="UP001194696">
    <property type="component" value="Unassembled WGS sequence"/>
</dbReference>
<evidence type="ECO:0000313" key="3">
    <source>
        <dbReference type="Proteomes" id="UP001194696"/>
    </source>
</evidence>
<protein>
    <submittedName>
        <fullName evidence="2">Uncharacterized protein</fullName>
    </submittedName>
</protein>